<keyword evidence="1" id="KW-0344">Guanine-nucleotide releasing factor</keyword>
<dbReference type="Gene3D" id="1.20.900.10">
    <property type="entry name" value="Dbl homology (DH) domain"/>
    <property type="match status" value="1"/>
</dbReference>
<dbReference type="Gene3D" id="2.30.29.30">
    <property type="entry name" value="Pleckstrin-homology domain (PH domain)/Phosphotyrosine-binding domain (PTB)"/>
    <property type="match status" value="1"/>
</dbReference>
<sequence>MTDNHSISSNRHSPILAKDIKDVLLRRYAIFTGGHDKEFRSLIIFQDRGLDGLGDDSYIFLMQYFSSLSTMLTCVQEFTVVIDRRTGNWTVVKSIVARLNEKFPGNLHQIFIIKPQGFMQGFFLEKTINSIRDGCKIPLIFVDKTEELLPFIDQQHLTSDLGGELNFDIEDWLTNRIVRQHILHYATRKDFCLQFSQDIEEYFEEVEHLNTELKNIMNQCINQNYNQRQDYYCNPKSRTCYLNQFYSCENMLELRKKCHHWLHRVSHCEVKGLKIRENLLKKNLNQSCTTIREEDTTIKCDIPSKTGTWANTSDAYDLPVDYVFHIITFDRILIRLTEARTELRRYWREYMKRVRVTFLVDDVENQYYEFTNLASTWNNLIESLVDYLPVKMSNSSTLSPAHQHYHNQSLKDDRENSCIHNSNNSPCSPSHFIILSALKNDDDETDTSLSKTILESLELLSCRILEAEATGNRLLARLKELDKIASNFALFIIDNVEEKEGVLLNNSNEKDNHQASFLCCDVNRLVSTNLVSNIICPDLSIKLNGSNQQNDVNLNTSCLSLYSGEEDESSNLVMSDEINHSSNEKTDESMQQYFLPIKFPSNVKEWSLLFKNMIDLASIDLPKAADQINRLLQLYTEIDNAASWIKEGHHLLKTVTPPNKLTTMNLVECRSRMDELITFTSSRQSRLELLRNPKLFHSRLVGLLDADLKSHLSKLLKQVEDLAQNCNLATASIRQHISRTSFPRNHPNSKSFNSSTNSSGSTLTSPGTNSPIQEAIESASSSSEGLNNHNNKVSNSIQGSNSTSYQLSQLESPTSLSTPGKRYQLAWKELVDTEKSYVNFLQHVYDVVWLNSFDNANNDELGTRSHPQPTFMRDNQNRLLCNWPELLRFHRDVLLPHLILCDGNSGKIKNWASHMVPYLVDLYTIYCSLHDCAVQLGAALEKDRIYSSWLTACNEEVYRREMSITKMNDSESSVPPTELNRPILLFSSRLVTPVQRFQRYHLLLDRLVQHETNELDRCDLQSAHKAILELCETVNIAMQLRGLSVRPSALGPFLLQGDFTISRDDVRFMPSKQRHVFLFTNAILLTKYRTSPNSFIPVLINPSTLSKIGLTPHFHGDRRRFAIWTAKRAVTYIFQSSDPAIRDAWVKAINELLMVQLIRDRYKVLNNTDIQSAKILYTEQLSFNSNISDRSKSLPVSSKTLPHKNQTGKGSVVSLPSNLGSNPGSRIPEFDRSHSVTTASLNSDTSKENNEQDSNIEINSNEQIKNEIDDNDIDDDCQHLNVKQFSIGIYSVLKDTVDKFHLAFCDLQSSQKQLQDQLIALDQALGRLAKAQDSPLNLEPFVLVLQEYKQRISKVHNSLRISQRRLVTNNVN</sequence>
<evidence type="ECO:0000259" key="4">
    <source>
        <dbReference type="PROSITE" id="PS50010"/>
    </source>
</evidence>
<gene>
    <name evidence="5" type="ORF">MS3_03262</name>
</gene>
<dbReference type="CDD" id="cd00170">
    <property type="entry name" value="SEC14"/>
    <property type="match status" value="1"/>
</dbReference>
<dbReference type="SUPFAM" id="SSF50729">
    <property type="entry name" value="PH domain-like"/>
    <property type="match status" value="1"/>
</dbReference>
<dbReference type="InterPro" id="IPR011993">
    <property type="entry name" value="PH-like_dom_sf"/>
</dbReference>
<feature type="region of interest" description="Disordered" evidence="2">
    <location>
        <begin position="1188"/>
        <end position="1254"/>
    </location>
</feature>
<feature type="region of interest" description="Disordered" evidence="2">
    <location>
        <begin position="738"/>
        <end position="817"/>
    </location>
</feature>
<feature type="domain" description="DH" evidence="4">
    <location>
        <begin position="822"/>
        <end position="1037"/>
    </location>
</feature>
<evidence type="ECO:0000313" key="5">
    <source>
        <dbReference type="EMBL" id="KGB35026.1"/>
    </source>
</evidence>
<reference evidence="5" key="1">
    <citation type="journal article" date="2012" name="Nat. Genet.">
        <title>Whole-genome sequence of Schistosoma haematobium.</title>
        <authorList>
            <person name="Young N.D."/>
            <person name="Jex A.R."/>
            <person name="Li B."/>
            <person name="Liu S."/>
            <person name="Yang L."/>
            <person name="Xiong Z."/>
            <person name="Li Y."/>
            <person name="Cantacessi C."/>
            <person name="Hall R.S."/>
            <person name="Xu X."/>
            <person name="Chen F."/>
            <person name="Wu X."/>
            <person name="Zerlotini A."/>
            <person name="Oliveira G."/>
            <person name="Hofmann A."/>
            <person name="Zhang G."/>
            <person name="Fang X."/>
            <person name="Kang Y."/>
            <person name="Campbell B.E."/>
            <person name="Loukas A."/>
            <person name="Ranganathan S."/>
            <person name="Rollinson D."/>
            <person name="Rinaldi G."/>
            <person name="Brindley P.J."/>
            <person name="Yang H."/>
            <person name="Wang J."/>
            <person name="Wang J."/>
            <person name="Gasser R.B."/>
        </authorList>
    </citation>
    <scope>NUCLEOTIDE SEQUENCE [LARGE SCALE GENOMIC DNA]</scope>
</reference>
<dbReference type="SMART" id="SM00325">
    <property type="entry name" value="RhoGEF"/>
    <property type="match status" value="1"/>
</dbReference>
<dbReference type="InterPro" id="IPR035899">
    <property type="entry name" value="DBL_dom_sf"/>
</dbReference>
<name>A0A095ALL1_SCHHA</name>
<accession>A0A095ALL1</accession>
<dbReference type="Pfam" id="PF00621">
    <property type="entry name" value="RhoGEF"/>
    <property type="match status" value="1"/>
</dbReference>
<feature type="domain" description="PH" evidence="3">
    <location>
        <begin position="1052"/>
        <end position="1154"/>
    </location>
</feature>
<dbReference type="PROSITE" id="PS50010">
    <property type="entry name" value="DH_2"/>
    <property type="match status" value="1"/>
</dbReference>
<dbReference type="Pfam" id="PF13716">
    <property type="entry name" value="CRAL_TRIO_2"/>
    <property type="match status" value="1"/>
</dbReference>
<dbReference type="PANTHER" id="PTHR22826">
    <property type="entry name" value="RHO GUANINE EXCHANGE FACTOR-RELATED"/>
    <property type="match status" value="1"/>
</dbReference>
<dbReference type="Pfam" id="PF14712">
    <property type="entry name" value="Snapin_Pallidin"/>
    <property type="match status" value="1"/>
</dbReference>
<dbReference type="InterPro" id="IPR036865">
    <property type="entry name" value="CRAL-TRIO_dom_sf"/>
</dbReference>
<feature type="compositionally biased region" description="Polar residues" evidence="2">
    <location>
        <begin position="785"/>
        <end position="817"/>
    </location>
</feature>
<dbReference type="InterPro" id="IPR000219">
    <property type="entry name" value="DH_dom"/>
</dbReference>
<dbReference type="InterPro" id="IPR001251">
    <property type="entry name" value="CRAL-TRIO_dom"/>
</dbReference>
<dbReference type="STRING" id="6185.A0A095ALL1"/>
<dbReference type="InterPro" id="IPR001849">
    <property type="entry name" value="PH_domain"/>
</dbReference>
<evidence type="ECO:0000256" key="2">
    <source>
        <dbReference type="SAM" id="MobiDB-lite"/>
    </source>
</evidence>
<dbReference type="InterPro" id="IPR055251">
    <property type="entry name" value="SOS1_NGEF_PH"/>
</dbReference>
<dbReference type="EMBL" id="KL250651">
    <property type="protein sequence ID" value="KGB35026.1"/>
    <property type="molecule type" value="Genomic_DNA"/>
</dbReference>
<organism evidence="5">
    <name type="scientific">Schistosoma haematobium</name>
    <name type="common">Blood fluke</name>
    <dbReference type="NCBI Taxonomy" id="6185"/>
    <lineage>
        <taxon>Eukaryota</taxon>
        <taxon>Metazoa</taxon>
        <taxon>Spiralia</taxon>
        <taxon>Lophotrochozoa</taxon>
        <taxon>Platyhelminthes</taxon>
        <taxon>Trematoda</taxon>
        <taxon>Digenea</taxon>
        <taxon>Strigeidida</taxon>
        <taxon>Schistosomatoidea</taxon>
        <taxon>Schistosomatidae</taxon>
        <taxon>Schistosoma</taxon>
    </lineage>
</organism>
<dbReference type="SUPFAM" id="SSF48065">
    <property type="entry name" value="DBL homology domain (DH-domain)"/>
    <property type="match status" value="1"/>
</dbReference>
<feature type="compositionally biased region" description="Low complexity" evidence="2">
    <location>
        <begin position="748"/>
        <end position="784"/>
    </location>
</feature>
<evidence type="ECO:0000256" key="1">
    <source>
        <dbReference type="ARBA" id="ARBA00022658"/>
    </source>
</evidence>
<dbReference type="Gene3D" id="3.40.525.10">
    <property type="entry name" value="CRAL-TRIO lipid binding domain"/>
    <property type="match status" value="1"/>
</dbReference>
<dbReference type="GO" id="GO:0005737">
    <property type="term" value="C:cytoplasm"/>
    <property type="evidence" value="ECO:0007669"/>
    <property type="project" value="TreeGrafter"/>
</dbReference>
<dbReference type="PROSITE" id="PS50003">
    <property type="entry name" value="PH_DOMAIN"/>
    <property type="match status" value="1"/>
</dbReference>
<proteinExistence type="predicted"/>
<protein>
    <submittedName>
        <fullName evidence="5">Putative guanine nucleotide exchange factor MCF2L2</fullName>
    </submittedName>
</protein>
<evidence type="ECO:0000259" key="3">
    <source>
        <dbReference type="PROSITE" id="PS50003"/>
    </source>
</evidence>
<feature type="compositionally biased region" description="Polar residues" evidence="2">
    <location>
        <begin position="1188"/>
        <end position="1224"/>
    </location>
</feature>
<dbReference type="InterPro" id="IPR028119">
    <property type="entry name" value="Snapin/Pallidin/Snn1"/>
</dbReference>
<dbReference type="Pfam" id="PF22697">
    <property type="entry name" value="SOS1_NGEF_PH"/>
    <property type="match status" value="1"/>
</dbReference>
<feature type="compositionally biased region" description="Polar residues" evidence="2">
    <location>
        <begin position="1235"/>
        <end position="1244"/>
    </location>
</feature>
<dbReference type="SMART" id="SM00516">
    <property type="entry name" value="SEC14"/>
    <property type="match status" value="1"/>
</dbReference>
<dbReference type="SUPFAM" id="SSF52087">
    <property type="entry name" value="CRAL/TRIO domain"/>
    <property type="match status" value="1"/>
</dbReference>
<dbReference type="SMART" id="SM00233">
    <property type="entry name" value="PH"/>
    <property type="match status" value="1"/>
</dbReference>
<dbReference type="InterPro" id="IPR051336">
    <property type="entry name" value="RhoGEF_Guanine_NuclExch_SF"/>
</dbReference>
<dbReference type="GO" id="GO:0005085">
    <property type="term" value="F:guanyl-nucleotide exchange factor activity"/>
    <property type="evidence" value="ECO:0007669"/>
    <property type="project" value="UniProtKB-KW"/>
</dbReference>